<gene>
    <name evidence="1" type="ORF">IQ241_12955</name>
</gene>
<name>A0A8J7A8V6_9CYAN</name>
<dbReference type="RefSeq" id="WP_193907760.1">
    <property type="nucleotide sequence ID" value="NZ_JADEXG010000027.1"/>
</dbReference>
<dbReference type="EMBL" id="JADEXG010000027">
    <property type="protein sequence ID" value="MBE9078190.1"/>
    <property type="molecule type" value="Genomic_DNA"/>
</dbReference>
<proteinExistence type="predicted"/>
<dbReference type="AlphaFoldDB" id="A0A8J7A8V6"/>
<keyword evidence="2" id="KW-1185">Reference proteome</keyword>
<evidence type="ECO:0000313" key="2">
    <source>
        <dbReference type="Proteomes" id="UP000636505"/>
    </source>
</evidence>
<organism evidence="1 2">
    <name type="scientific">Vasconcelosia minhoensis LEGE 07310</name>
    <dbReference type="NCBI Taxonomy" id="915328"/>
    <lineage>
        <taxon>Bacteria</taxon>
        <taxon>Bacillati</taxon>
        <taxon>Cyanobacteriota</taxon>
        <taxon>Cyanophyceae</taxon>
        <taxon>Nodosilineales</taxon>
        <taxon>Cymatolegaceae</taxon>
        <taxon>Vasconcelosia</taxon>
        <taxon>Vasconcelosia minhoensis</taxon>
    </lineage>
</organism>
<dbReference type="Proteomes" id="UP000636505">
    <property type="component" value="Unassembled WGS sequence"/>
</dbReference>
<accession>A0A8J7A8V6</accession>
<comment type="caution">
    <text evidence="1">The sequence shown here is derived from an EMBL/GenBank/DDBJ whole genome shotgun (WGS) entry which is preliminary data.</text>
</comment>
<evidence type="ECO:0000313" key="1">
    <source>
        <dbReference type="EMBL" id="MBE9078190.1"/>
    </source>
</evidence>
<reference evidence="1" key="1">
    <citation type="submission" date="2020-10" db="EMBL/GenBank/DDBJ databases">
        <authorList>
            <person name="Castelo-Branco R."/>
            <person name="Eusebio N."/>
            <person name="Adriana R."/>
            <person name="Vieira A."/>
            <person name="Brugerolle De Fraissinette N."/>
            <person name="Rezende De Castro R."/>
            <person name="Schneider M.P."/>
            <person name="Vasconcelos V."/>
            <person name="Leao P.N."/>
        </authorList>
    </citation>
    <scope>NUCLEOTIDE SEQUENCE</scope>
    <source>
        <strain evidence="1">LEGE 07310</strain>
    </source>
</reference>
<protein>
    <submittedName>
        <fullName evidence="1">Uncharacterized protein</fullName>
    </submittedName>
</protein>
<sequence>MALNRVLLRIVGLGWLGFIAIGLVVSQVFAAPTVALLIDRSDCAPDQWRSLSERYEALYGRYQRDRVKFSQILLISDLGEEVAEVPLTPAEFRRLHTYGQADPERLAQLAQSYPAVELLSCATD</sequence>